<gene>
    <name evidence="1" type="ORF">ANCCAN_15107</name>
</gene>
<sequence length="62" mass="7209">MDLNLKDEFIEESHSRQHAKISVCTLKCKAQSSILATMQGSLFTWRRDGDTAPQSEMYPWYQ</sequence>
<dbReference type="AlphaFoldDB" id="A0A368G3H6"/>
<organism evidence="1 2">
    <name type="scientific">Ancylostoma caninum</name>
    <name type="common">Dog hookworm</name>
    <dbReference type="NCBI Taxonomy" id="29170"/>
    <lineage>
        <taxon>Eukaryota</taxon>
        <taxon>Metazoa</taxon>
        <taxon>Ecdysozoa</taxon>
        <taxon>Nematoda</taxon>
        <taxon>Chromadorea</taxon>
        <taxon>Rhabditida</taxon>
        <taxon>Rhabditina</taxon>
        <taxon>Rhabditomorpha</taxon>
        <taxon>Strongyloidea</taxon>
        <taxon>Ancylostomatidae</taxon>
        <taxon>Ancylostomatinae</taxon>
        <taxon>Ancylostoma</taxon>
    </lineage>
</organism>
<evidence type="ECO:0000313" key="2">
    <source>
        <dbReference type="Proteomes" id="UP000252519"/>
    </source>
</evidence>
<dbReference type="EMBL" id="JOJR01000365">
    <property type="protein sequence ID" value="RCN38976.1"/>
    <property type="molecule type" value="Genomic_DNA"/>
</dbReference>
<evidence type="ECO:0000313" key="1">
    <source>
        <dbReference type="EMBL" id="RCN38976.1"/>
    </source>
</evidence>
<keyword evidence="2" id="KW-1185">Reference proteome</keyword>
<comment type="caution">
    <text evidence="1">The sequence shown here is derived from an EMBL/GenBank/DDBJ whole genome shotgun (WGS) entry which is preliminary data.</text>
</comment>
<dbReference type="Proteomes" id="UP000252519">
    <property type="component" value="Unassembled WGS sequence"/>
</dbReference>
<protein>
    <submittedName>
        <fullName evidence="1">Uncharacterized protein</fullName>
    </submittedName>
</protein>
<reference evidence="1 2" key="1">
    <citation type="submission" date="2014-10" db="EMBL/GenBank/DDBJ databases">
        <title>Draft genome of the hookworm Ancylostoma caninum.</title>
        <authorList>
            <person name="Mitreva M."/>
        </authorList>
    </citation>
    <scope>NUCLEOTIDE SEQUENCE [LARGE SCALE GENOMIC DNA]</scope>
    <source>
        <strain evidence="1 2">Baltimore</strain>
    </source>
</reference>
<name>A0A368G3H6_ANCCA</name>
<proteinExistence type="predicted"/>
<accession>A0A368G3H6</accession>